<name>A0A397SF18_9GLOM</name>
<reference evidence="1 2" key="1">
    <citation type="submission" date="2018-06" db="EMBL/GenBank/DDBJ databases">
        <title>Comparative genomics reveals the genomic features of Rhizophagus irregularis, R. cerebriforme, R. diaphanum and Gigaspora rosea, and their symbiotic lifestyle signature.</title>
        <authorList>
            <person name="Morin E."/>
            <person name="San Clemente H."/>
            <person name="Chen E.C.H."/>
            <person name="De La Providencia I."/>
            <person name="Hainaut M."/>
            <person name="Kuo A."/>
            <person name="Kohler A."/>
            <person name="Murat C."/>
            <person name="Tang N."/>
            <person name="Roy S."/>
            <person name="Loubradou J."/>
            <person name="Henrissat B."/>
            <person name="Grigoriev I.V."/>
            <person name="Corradi N."/>
            <person name="Roux C."/>
            <person name="Martin F.M."/>
        </authorList>
    </citation>
    <scope>NUCLEOTIDE SEQUENCE [LARGE SCALE GENOMIC DNA]</scope>
    <source>
        <strain evidence="1 2">DAOM 227022</strain>
    </source>
</reference>
<dbReference type="AlphaFoldDB" id="A0A397SF18"/>
<sequence length="86" mass="10212">MLFRPVIENEVGGDGEAFDYNWKIKIWFWNFGMKSCLFRSFRSIIQHLYPIPGLSGKFKENNYKSFGYGYSINRIQRLDIYNGNTI</sequence>
<comment type="caution">
    <text evidence="1">The sequence shown here is derived from an EMBL/GenBank/DDBJ whole genome shotgun (WGS) entry which is preliminary data.</text>
</comment>
<dbReference type="EMBL" id="QKYT01000482">
    <property type="protein sequence ID" value="RIA84588.1"/>
    <property type="molecule type" value="Genomic_DNA"/>
</dbReference>
<protein>
    <submittedName>
        <fullName evidence="1">Uncharacterized protein</fullName>
    </submittedName>
</protein>
<accession>A0A397SF18</accession>
<evidence type="ECO:0000313" key="2">
    <source>
        <dbReference type="Proteomes" id="UP000265703"/>
    </source>
</evidence>
<proteinExistence type="predicted"/>
<organism evidence="1 2">
    <name type="scientific">Glomus cerebriforme</name>
    <dbReference type="NCBI Taxonomy" id="658196"/>
    <lineage>
        <taxon>Eukaryota</taxon>
        <taxon>Fungi</taxon>
        <taxon>Fungi incertae sedis</taxon>
        <taxon>Mucoromycota</taxon>
        <taxon>Glomeromycotina</taxon>
        <taxon>Glomeromycetes</taxon>
        <taxon>Glomerales</taxon>
        <taxon>Glomeraceae</taxon>
        <taxon>Glomus</taxon>
    </lineage>
</organism>
<gene>
    <name evidence="1" type="ORF">C1645_832045</name>
</gene>
<evidence type="ECO:0000313" key="1">
    <source>
        <dbReference type="EMBL" id="RIA84588.1"/>
    </source>
</evidence>
<dbReference type="Proteomes" id="UP000265703">
    <property type="component" value="Unassembled WGS sequence"/>
</dbReference>
<keyword evidence="2" id="KW-1185">Reference proteome</keyword>